<name>A0A212K3G5_9PROT</name>
<dbReference type="Pfam" id="PF13187">
    <property type="entry name" value="Fer4_9"/>
    <property type="match status" value="1"/>
</dbReference>
<keyword evidence="2" id="KW-0408">Iron</keyword>
<dbReference type="SUPFAM" id="SSF54862">
    <property type="entry name" value="4Fe-4S ferredoxins"/>
    <property type="match status" value="1"/>
</dbReference>
<protein>
    <submittedName>
        <fullName evidence="5">Hydrogenase-4 component H</fullName>
        <ecNumber evidence="5">1.-.-.-</ecNumber>
    </submittedName>
</protein>
<dbReference type="GO" id="GO:0046872">
    <property type="term" value="F:metal ion binding"/>
    <property type="evidence" value="ECO:0007669"/>
    <property type="project" value="UniProtKB-KW"/>
</dbReference>
<dbReference type="EMBL" id="FLUO01000001">
    <property type="protein sequence ID" value="SBW06243.1"/>
    <property type="molecule type" value="Genomic_DNA"/>
</dbReference>
<feature type="domain" description="4Fe-4S ferredoxin-type" evidence="4">
    <location>
        <begin position="33"/>
        <end position="62"/>
    </location>
</feature>
<dbReference type="InterPro" id="IPR017900">
    <property type="entry name" value="4Fe4S_Fe_S_CS"/>
</dbReference>
<dbReference type="InterPro" id="IPR017896">
    <property type="entry name" value="4Fe4S_Fe-S-bd"/>
</dbReference>
<dbReference type="GO" id="GO:0016491">
    <property type="term" value="F:oxidoreductase activity"/>
    <property type="evidence" value="ECO:0007669"/>
    <property type="project" value="UniProtKB-KW"/>
</dbReference>
<keyword evidence="5" id="KW-0560">Oxidoreductase</keyword>
<sequence length="166" mass="18100">MGFLGVLIRNLVAGPSTDPFPFGETFTPATLRGRVEYHPADCIACRACEQVCVGGAIRFDKGPEGLRFLLWHDSCTFCGLCAFYCPTEGITLTDDWHLAHPQSRKYAMVEEGTIPTIRCAACGAQALATAPAAALFDHPPTSAEVEEMRSYCPRCRRKIAAERKAS</sequence>
<evidence type="ECO:0000313" key="5">
    <source>
        <dbReference type="EMBL" id="SBW06243.1"/>
    </source>
</evidence>
<proteinExistence type="predicted"/>
<keyword evidence="3" id="KW-0411">Iron-sulfur</keyword>
<dbReference type="EC" id="1.-.-.-" evidence="5"/>
<evidence type="ECO:0000256" key="2">
    <source>
        <dbReference type="ARBA" id="ARBA00023004"/>
    </source>
</evidence>
<dbReference type="PROSITE" id="PS00198">
    <property type="entry name" value="4FE4S_FER_1"/>
    <property type="match status" value="1"/>
</dbReference>
<feature type="domain" description="4Fe-4S ferredoxin-type" evidence="4">
    <location>
        <begin position="66"/>
        <end position="95"/>
    </location>
</feature>
<gene>
    <name evidence="5" type="primary">hycF</name>
    <name evidence="5" type="ORF">KL86APRO_12082</name>
</gene>
<accession>A0A212K3G5</accession>
<dbReference type="GO" id="GO:0051536">
    <property type="term" value="F:iron-sulfur cluster binding"/>
    <property type="evidence" value="ECO:0007669"/>
    <property type="project" value="UniProtKB-KW"/>
</dbReference>
<evidence type="ECO:0000256" key="1">
    <source>
        <dbReference type="ARBA" id="ARBA00022723"/>
    </source>
</evidence>
<keyword evidence="1" id="KW-0479">Metal-binding</keyword>
<evidence type="ECO:0000256" key="3">
    <source>
        <dbReference type="ARBA" id="ARBA00023014"/>
    </source>
</evidence>
<reference evidence="5" key="1">
    <citation type="submission" date="2016-04" db="EMBL/GenBank/DDBJ databases">
        <authorList>
            <person name="Evans L.H."/>
            <person name="Alamgir A."/>
            <person name="Owens N."/>
            <person name="Weber N.D."/>
            <person name="Virtaneva K."/>
            <person name="Barbian K."/>
            <person name="Babar A."/>
            <person name="Rosenke K."/>
        </authorList>
    </citation>
    <scope>NUCLEOTIDE SEQUENCE</scope>
    <source>
        <strain evidence="5">86</strain>
    </source>
</reference>
<dbReference type="AlphaFoldDB" id="A0A212K3G5"/>
<dbReference type="PROSITE" id="PS51379">
    <property type="entry name" value="4FE4S_FER_2"/>
    <property type="match status" value="2"/>
</dbReference>
<dbReference type="Gene3D" id="3.30.70.3270">
    <property type="match status" value="1"/>
</dbReference>
<organism evidence="5">
    <name type="scientific">uncultured Alphaproteobacteria bacterium</name>
    <dbReference type="NCBI Taxonomy" id="91750"/>
    <lineage>
        <taxon>Bacteria</taxon>
        <taxon>Pseudomonadati</taxon>
        <taxon>Pseudomonadota</taxon>
        <taxon>Alphaproteobacteria</taxon>
        <taxon>environmental samples</taxon>
    </lineage>
</organism>
<evidence type="ECO:0000259" key="4">
    <source>
        <dbReference type="PROSITE" id="PS51379"/>
    </source>
</evidence>